<keyword evidence="2" id="KW-1185">Reference proteome</keyword>
<sequence>PNTSSKPADSQRFRVIPIRFCPYLRVVLHCGGPPASPKSLPPTVSGAGAARAFAAGTRAQEVRGPLSVRARIRGVQARGSERGRRRSPGRRMVALAGRCHDELLVDGAEDECEDLKALASELAAFFSMGGGAESLLSTSGLERRADRYGGEGIFATRDLPLGFELFIPRRYAFDAAVARRTRLGSALRPDLGFTDEDAFLAVLAEARLPSSESPFRPYVSTLPQAAPDAASWPAIARRMLVGTDLGAALVVAERDLVELVTRLHTVSSAAHLNLEDLRWARGIMLSRRFPELNNDGSCIGASGMWGTLGLLVPIFDLFNHSGDAPCTMARKHVPTEGAAANPEYLVLSNPSPLCAGQEAMNNYGTDKSNEELLAMYGFACANGASDGVSLLVTASPVAEPIRCFLGAGGITEAVWATLTAGATALEAEADPDAFEREVLSKLYRALADKLIALDAGEPSYDSGCDDGVDVLAGYVKHYRKGLRRVLTRALKECDAMVQVLAEAESDESKSGSDDAEP</sequence>
<dbReference type="InterPro" id="IPR050600">
    <property type="entry name" value="SETD3_SETD6_MTase"/>
</dbReference>
<accession>A0ABN9QHJ8</accession>
<proteinExistence type="predicted"/>
<gene>
    <name evidence="1" type="ORF">PCOR1329_LOCUS11993</name>
</gene>
<reference evidence="1" key="1">
    <citation type="submission" date="2023-10" db="EMBL/GenBank/DDBJ databases">
        <authorList>
            <person name="Chen Y."/>
            <person name="Shah S."/>
            <person name="Dougan E. K."/>
            <person name="Thang M."/>
            <person name="Chan C."/>
        </authorList>
    </citation>
    <scope>NUCLEOTIDE SEQUENCE [LARGE SCALE GENOMIC DNA]</scope>
</reference>
<dbReference type="Gene3D" id="3.90.1410.10">
    <property type="entry name" value="set domain protein methyltransferase, domain 1"/>
    <property type="match status" value="1"/>
</dbReference>
<dbReference type="SUPFAM" id="SSF82199">
    <property type="entry name" value="SET domain"/>
    <property type="match status" value="1"/>
</dbReference>
<evidence type="ECO:0000313" key="2">
    <source>
        <dbReference type="Proteomes" id="UP001189429"/>
    </source>
</evidence>
<dbReference type="Proteomes" id="UP001189429">
    <property type="component" value="Unassembled WGS sequence"/>
</dbReference>
<evidence type="ECO:0000313" key="1">
    <source>
        <dbReference type="EMBL" id="CAK0805500.1"/>
    </source>
</evidence>
<dbReference type="EMBL" id="CAUYUJ010003474">
    <property type="protein sequence ID" value="CAK0805500.1"/>
    <property type="molecule type" value="Genomic_DNA"/>
</dbReference>
<organism evidence="1 2">
    <name type="scientific">Prorocentrum cordatum</name>
    <dbReference type="NCBI Taxonomy" id="2364126"/>
    <lineage>
        <taxon>Eukaryota</taxon>
        <taxon>Sar</taxon>
        <taxon>Alveolata</taxon>
        <taxon>Dinophyceae</taxon>
        <taxon>Prorocentrales</taxon>
        <taxon>Prorocentraceae</taxon>
        <taxon>Prorocentrum</taxon>
    </lineage>
</organism>
<feature type="non-terminal residue" evidence="1">
    <location>
        <position position="1"/>
    </location>
</feature>
<name>A0ABN9QHJ8_9DINO</name>
<dbReference type="CDD" id="cd10527">
    <property type="entry name" value="SET_LSMT"/>
    <property type="match status" value="1"/>
</dbReference>
<comment type="caution">
    <text evidence="1">The sequence shown here is derived from an EMBL/GenBank/DDBJ whole genome shotgun (WGS) entry which is preliminary data.</text>
</comment>
<evidence type="ECO:0008006" key="3">
    <source>
        <dbReference type="Google" id="ProtNLM"/>
    </source>
</evidence>
<dbReference type="InterPro" id="IPR046341">
    <property type="entry name" value="SET_dom_sf"/>
</dbReference>
<dbReference type="PANTHER" id="PTHR13271">
    <property type="entry name" value="UNCHARACTERIZED PUTATIVE METHYLTRANSFERASE"/>
    <property type="match status" value="1"/>
</dbReference>
<protein>
    <recommendedName>
        <fullName evidence="3">SET domain-containing protein</fullName>
    </recommendedName>
</protein>